<dbReference type="EMBL" id="FOUU01000001">
    <property type="protein sequence ID" value="SFM42155.1"/>
    <property type="molecule type" value="Genomic_DNA"/>
</dbReference>
<sequence>MLFESVNIVSSDLIKTTAGVAYHEVLLTAYEWRLLLPMMATKNSAWEDRLLQGLIAPYYEMPEVIRCMVLIAMSRGVWDGYAALNYLFKDQGLVDASNKIITVIKELARLKRHVTAMDVVSACDNNKMPYTADFLISIFKSFGIISPKFSDLTRFSYHKGPVYELNPNLVFTMNDKNVSQLK</sequence>
<keyword evidence="2" id="KW-1185">Reference proteome</keyword>
<evidence type="ECO:0000313" key="2">
    <source>
        <dbReference type="Proteomes" id="UP000199611"/>
    </source>
</evidence>
<evidence type="ECO:0000313" key="1">
    <source>
        <dbReference type="EMBL" id="SFM42155.1"/>
    </source>
</evidence>
<gene>
    <name evidence="1" type="ORF">SAMN05660836_00160</name>
</gene>
<protein>
    <submittedName>
        <fullName evidence="1">Uncharacterized protein</fullName>
    </submittedName>
</protein>
<dbReference type="AlphaFoldDB" id="A0A1I4QR04"/>
<dbReference type="STRING" id="39841.SAMN05660836_00160"/>
<proteinExistence type="predicted"/>
<reference evidence="1 2" key="1">
    <citation type="submission" date="2016-10" db="EMBL/GenBank/DDBJ databases">
        <authorList>
            <person name="de Groot N.N."/>
        </authorList>
    </citation>
    <scope>NUCLEOTIDE SEQUENCE [LARGE SCALE GENOMIC DNA]</scope>
    <source>
        <strain evidence="1 2">DSM 9990</strain>
    </source>
</reference>
<organism evidence="1 2">
    <name type="scientific">Thermodesulforhabdus norvegica</name>
    <dbReference type="NCBI Taxonomy" id="39841"/>
    <lineage>
        <taxon>Bacteria</taxon>
        <taxon>Pseudomonadati</taxon>
        <taxon>Thermodesulfobacteriota</taxon>
        <taxon>Syntrophobacteria</taxon>
        <taxon>Syntrophobacterales</taxon>
        <taxon>Thermodesulforhabdaceae</taxon>
        <taxon>Thermodesulforhabdus</taxon>
    </lineage>
</organism>
<accession>A0A1I4QR04</accession>
<dbReference type="Proteomes" id="UP000199611">
    <property type="component" value="Unassembled WGS sequence"/>
</dbReference>
<name>A0A1I4QR04_9BACT</name>